<dbReference type="Proteomes" id="UP000183812">
    <property type="component" value="Unassembled WGS sequence"/>
</dbReference>
<evidence type="ECO:0000256" key="1">
    <source>
        <dbReference type="SAM" id="Phobius"/>
    </source>
</evidence>
<evidence type="ECO:0000313" key="2">
    <source>
        <dbReference type="EMBL" id="SDF05157.1"/>
    </source>
</evidence>
<sequence>MARAVTTRRKAPVTVLARTIGLALFFPILWTVILSFKTEGDAIASARRKPCRGLLRLEGRRHQRDGRQL</sequence>
<name>A0A1G7HX94_RHOCA</name>
<dbReference type="AlphaFoldDB" id="A0A1G7HX94"/>
<evidence type="ECO:0008006" key="4">
    <source>
        <dbReference type="Google" id="ProtNLM"/>
    </source>
</evidence>
<proteinExistence type="predicted"/>
<gene>
    <name evidence="2" type="ORF">SAMN04244550_01592</name>
</gene>
<protein>
    <recommendedName>
        <fullName evidence="4">Carbohydrate ABC transporter permease</fullName>
    </recommendedName>
</protein>
<feature type="transmembrane region" description="Helical" evidence="1">
    <location>
        <begin position="12"/>
        <end position="33"/>
    </location>
</feature>
<keyword evidence="1" id="KW-0472">Membrane</keyword>
<dbReference type="EMBL" id="FNAY01000006">
    <property type="protein sequence ID" value="SDF05157.1"/>
    <property type="molecule type" value="Genomic_DNA"/>
</dbReference>
<keyword evidence="1" id="KW-1133">Transmembrane helix</keyword>
<evidence type="ECO:0000313" key="3">
    <source>
        <dbReference type="Proteomes" id="UP000183812"/>
    </source>
</evidence>
<accession>A0A1G7HX94</accession>
<organism evidence="2 3">
    <name type="scientific">Rhodobacter capsulatus</name>
    <name type="common">Rhodopseudomonas capsulata</name>
    <dbReference type="NCBI Taxonomy" id="1061"/>
    <lineage>
        <taxon>Bacteria</taxon>
        <taxon>Pseudomonadati</taxon>
        <taxon>Pseudomonadota</taxon>
        <taxon>Alphaproteobacteria</taxon>
        <taxon>Rhodobacterales</taxon>
        <taxon>Rhodobacter group</taxon>
        <taxon>Rhodobacter</taxon>
    </lineage>
</organism>
<keyword evidence="1" id="KW-0812">Transmembrane</keyword>
<reference evidence="2 3" key="1">
    <citation type="submission" date="2016-10" db="EMBL/GenBank/DDBJ databases">
        <authorList>
            <person name="de Groot N.N."/>
        </authorList>
    </citation>
    <scope>NUCLEOTIDE SEQUENCE [LARGE SCALE GENOMIC DNA]</scope>
    <source>
        <strain evidence="3">DSM 938 / 37b4</strain>
    </source>
</reference>